<proteinExistence type="predicted"/>
<name>A0A645F626_9ZZZZ</name>
<reference evidence="1" key="1">
    <citation type="submission" date="2019-08" db="EMBL/GenBank/DDBJ databases">
        <authorList>
            <person name="Kucharzyk K."/>
            <person name="Murdoch R.W."/>
            <person name="Higgins S."/>
            <person name="Loffler F."/>
        </authorList>
    </citation>
    <scope>NUCLEOTIDE SEQUENCE</scope>
</reference>
<protein>
    <submittedName>
        <fullName evidence="1">Uncharacterized protein</fullName>
    </submittedName>
</protein>
<organism evidence="1">
    <name type="scientific">bioreactor metagenome</name>
    <dbReference type="NCBI Taxonomy" id="1076179"/>
    <lineage>
        <taxon>unclassified sequences</taxon>
        <taxon>metagenomes</taxon>
        <taxon>ecological metagenomes</taxon>
    </lineage>
</organism>
<gene>
    <name evidence="1" type="ORF">SDC9_156165</name>
</gene>
<dbReference type="EMBL" id="VSSQ01054970">
    <property type="protein sequence ID" value="MPN08879.1"/>
    <property type="molecule type" value="Genomic_DNA"/>
</dbReference>
<accession>A0A645F626</accession>
<comment type="caution">
    <text evidence="1">The sequence shown here is derived from an EMBL/GenBank/DDBJ whole genome shotgun (WGS) entry which is preliminary data.</text>
</comment>
<evidence type="ECO:0000313" key="1">
    <source>
        <dbReference type="EMBL" id="MPN08879.1"/>
    </source>
</evidence>
<sequence length="252" mass="27500">MRGLDALLLGGHHIQRQNRQHRAVHGHRHRHLVERNAVEQLTHVEDRVDGHAGHTDVTGDPRVIRVVAAVGRQIECDRQALLACGQVAAVEGIGLGGSGETGVLTDRPRTRGVHGRIRTTQERRHTGEGMQMIHAFVHVTAIEMLDIDLFRRGPVDGALRVQDRVEGSLSVRSYCWGPQFDLVETRQGVHLFTPRVFKTSFKPATTSMPKAIVPSMSPAVSTFPSSLMLPASSTLAAPASFKAFAASTPMDP</sequence>
<dbReference type="AlphaFoldDB" id="A0A645F626"/>